<dbReference type="Pfam" id="PF00105">
    <property type="entry name" value="zf-C4"/>
    <property type="match status" value="1"/>
</dbReference>
<evidence type="ECO:0000313" key="15">
    <source>
        <dbReference type="Proteomes" id="UP000887575"/>
    </source>
</evidence>
<evidence type="ECO:0000259" key="14">
    <source>
        <dbReference type="PROSITE" id="PS51843"/>
    </source>
</evidence>
<dbReference type="GO" id="GO:0000978">
    <property type="term" value="F:RNA polymerase II cis-regulatory region sequence-specific DNA binding"/>
    <property type="evidence" value="ECO:0007669"/>
    <property type="project" value="InterPro"/>
</dbReference>
<dbReference type="PROSITE" id="PS00031">
    <property type="entry name" value="NUCLEAR_REC_DBD_1"/>
    <property type="match status" value="1"/>
</dbReference>
<dbReference type="Proteomes" id="UP000887575">
    <property type="component" value="Unassembled WGS sequence"/>
</dbReference>
<keyword evidence="4 11" id="KW-0863">Zinc-finger</keyword>
<sequence>MKEEYLGMSCSICGAMADGLHYGAVSCRSCNAFFRRAVSYNQKYDCRYNNQCDVTVEGRCSCRACRFRKCVDAGMKVAAVQPRRDPTGSQKERRKRQLDGSDDEMGSPPWKSEPVDSPQDEGSPYSSMNGSIGRREKYDVDLREGYKPSVQRWPSGTVFISRARARRYDEEGPLNAGVTPYPIKTQEVKELMSKRTIKDILTLHEEQFKQQGIRHSVGGEKFDTSHVDNSAWTKPPEAFDETSCDPGEEFERMAVMYKEHVEQMRLNMLSFPDFLEPKPRRAMTPDDVEGLSKAELAGLLYWISKMKPYATLPLSDRTALLKRYSVRKLSLDHFYVASQHREHIEKRNFCMLNNTYVPPGATGFELNTDDPQQIAAKQEIFRPTFERIWRTVIIPFEQMQIQDIEIVFLHGMLLWSPLNSIHVEEETRPLLKEQREWFTGRLNEYYLNSGMSLMEAGVRMGQIILVLAEVELICNQHCHDFQVCKLFEFCDMSRYWYEQLCYSKINTMAITYADECRDTKTRVAQEKQKAALIKHYQEKDNQKAVSGPIVDDALDEQTKALDAWKSQQAYRQSIHQIMQRAEQQLLPPQPAVVQVSSLQQRHFPIASTSLMNQPVTLKKSKENHPTQPHQTLQTSVVSPPDQSIISPPAFNKFDDRNQLDLGGKQSISSSPPELEPSERFGDSAAPNLRPRISGPGFGEMGRSKKMKDITMMLYSEATNEEFLVKFTEDGSGVEPPTSLLASPDLVDENVDSLVTPPPPHSDNAYPIHQNFFARIS</sequence>
<keyword evidence="6 11" id="KW-0805">Transcription regulation</keyword>
<dbReference type="CDD" id="cd06960">
    <property type="entry name" value="NR_DBD_HNF4A"/>
    <property type="match status" value="1"/>
</dbReference>
<dbReference type="AlphaFoldDB" id="A0AAF3J4W0"/>
<dbReference type="Pfam" id="PF00104">
    <property type="entry name" value="Hormone_recep"/>
    <property type="match status" value="1"/>
</dbReference>
<accession>A0AAF3J4W0</accession>
<dbReference type="FunFam" id="3.30.50.10:FF:000030">
    <property type="entry name" value="Nuclear Hormone Receptor family"/>
    <property type="match status" value="1"/>
</dbReference>
<keyword evidence="8 11" id="KW-0804">Transcription</keyword>
<comment type="similarity">
    <text evidence="2 11">Belongs to the nuclear hormone receptor family.</text>
</comment>
<dbReference type="Gene3D" id="1.10.565.10">
    <property type="entry name" value="Retinoid X Receptor"/>
    <property type="match status" value="1"/>
</dbReference>
<dbReference type="GO" id="GO:0005634">
    <property type="term" value="C:nucleus"/>
    <property type="evidence" value="ECO:0007669"/>
    <property type="project" value="UniProtKB-SubCell"/>
</dbReference>
<dbReference type="WBParaSite" id="MBELARI_LOCUS16340">
    <property type="protein sequence ID" value="MBELARI_LOCUS16340"/>
    <property type="gene ID" value="MBELARI_LOCUS16340"/>
</dbReference>
<dbReference type="InterPro" id="IPR049636">
    <property type="entry name" value="HNF4-like_DBD"/>
</dbReference>
<dbReference type="SUPFAM" id="SSF57716">
    <property type="entry name" value="Glucocorticoid receptor-like (DNA-binding domain)"/>
    <property type="match status" value="1"/>
</dbReference>
<dbReference type="InterPro" id="IPR000536">
    <property type="entry name" value="Nucl_hrmn_rcpt_lig-bd"/>
</dbReference>
<feature type="domain" description="NR LBD" evidence="14">
    <location>
        <begin position="248"/>
        <end position="503"/>
    </location>
</feature>
<evidence type="ECO:0000256" key="4">
    <source>
        <dbReference type="ARBA" id="ARBA00022771"/>
    </source>
</evidence>
<evidence type="ECO:0000256" key="6">
    <source>
        <dbReference type="ARBA" id="ARBA00023015"/>
    </source>
</evidence>
<feature type="compositionally biased region" description="Polar residues" evidence="12">
    <location>
        <begin position="625"/>
        <end position="645"/>
    </location>
</feature>
<dbReference type="InterPro" id="IPR035500">
    <property type="entry name" value="NHR-like_dom_sf"/>
</dbReference>
<keyword evidence="9 11" id="KW-0675">Receptor</keyword>
<dbReference type="SMART" id="SM00430">
    <property type="entry name" value="HOLI"/>
    <property type="match status" value="1"/>
</dbReference>
<evidence type="ECO:0000256" key="7">
    <source>
        <dbReference type="ARBA" id="ARBA00023125"/>
    </source>
</evidence>
<feature type="domain" description="Nuclear receptor" evidence="13">
    <location>
        <begin position="7"/>
        <end position="82"/>
    </location>
</feature>
<proteinExistence type="inferred from homology"/>
<evidence type="ECO:0000256" key="11">
    <source>
        <dbReference type="RuleBase" id="RU004334"/>
    </source>
</evidence>
<protein>
    <submittedName>
        <fullName evidence="16">Uncharacterized protein</fullName>
    </submittedName>
</protein>
<evidence type="ECO:0000256" key="3">
    <source>
        <dbReference type="ARBA" id="ARBA00022723"/>
    </source>
</evidence>
<evidence type="ECO:0000256" key="12">
    <source>
        <dbReference type="SAM" id="MobiDB-lite"/>
    </source>
</evidence>
<dbReference type="GO" id="GO:0003700">
    <property type="term" value="F:DNA-binding transcription factor activity"/>
    <property type="evidence" value="ECO:0007669"/>
    <property type="project" value="InterPro"/>
</dbReference>
<feature type="region of interest" description="Disordered" evidence="12">
    <location>
        <begin position="80"/>
        <end position="136"/>
    </location>
</feature>
<comment type="subcellular location">
    <subcellularLocation>
        <location evidence="1 11">Nucleus</location>
    </subcellularLocation>
</comment>
<dbReference type="SUPFAM" id="SSF48508">
    <property type="entry name" value="Nuclear receptor ligand-binding domain"/>
    <property type="match status" value="1"/>
</dbReference>
<dbReference type="PROSITE" id="PS51030">
    <property type="entry name" value="NUCLEAR_REC_DBD_2"/>
    <property type="match status" value="1"/>
</dbReference>
<keyword evidence="5 11" id="KW-0862">Zinc</keyword>
<reference evidence="16" key="1">
    <citation type="submission" date="2024-02" db="UniProtKB">
        <authorList>
            <consortium name="WormBaseParasite"/>
        </authorList>
    </citation>
    <scope>IDENTIFICATION</scope>
</reference>
<evidence type="ECO:0000256" key="9">
    <source>
        <dbReference type="ARBA" id="ARBA00023170"/>
    </source>
</evidence>
<name>A0AAF3J4W0_9BILA</name>
<keyword evidence="15" id="KW-1185">Reference proteome</keyword>
<dbReference type="Gene3D" id="3.30.50.10">
    <property type="entry name" value="Erythroid Transcription Factor GATA-1, subunit A"/>
    <property type="match status" value="1"/>
</dbReference>
<dbReference type="PRINTS" id="PR00047">
    <property type="entry name" value="STROIDFINGER"/>
</dbReference>
<feature type="region of interest" description="Disordered" evidence="12">
    <location>
        <begin position="618"/>
        <end position="702"/>
    </location>
</feature>
<evidence type="ECO:0000259" key="13">
    <source>
        <dbReference type="PROSITE" id="PS51030"/>
    </source>
</evidence>
<evidence type="ECO:0000313" key="16">
    <source>
        <dbReference type="WBParaSite" id="MBELARI_LOCUS16340"/>
    </source>
</evidence>
<evidence type="ECO:0000256" key="1">
    <source>
        <dbReference type="ARBA" id="ARBA00004123"/>
    </source>
</evidence>
<evidence type="ECO:0000256" key="8">
    <source>
        <dbReference type="ARBA" id="ARBA00023163"/>
    </source>
</evidence>
<keyword evidence="7 11" id="KW-0238">DNA-binding</keyword>
<dbReference type="GO" id="GO:0008270">
    <property type="term" value="F:zinc ion binding"/>
    <property type="evidence" value="ECO:0007669"/>
    <property type="project" value="UniProtKB-KW"/>
</dbReference>
<evidence type="ECO:0000256" key="2">
    <source>
        <dbReference type="ARBA" id="ARBA00005993"/>
    </source>
</evidence>
<dbReference type="PROSITE" id="PS51843">
    <property type="entry name" value="NR_LBD"/>
    <property type="match status" value="1"/>
</dbReference>
<dbReference type="InterPro" id="IPR013088">
    <property type="entry name" value="Znf_NHR/GATA"/>
</dbReference>
<dbReference type="PANTHER" id="PTHR46587:SF5">
    <property type="entry name" value="NUCLEAR HORMONE RECEPTOR FAMILY"/>
    <property type="match status" value="1"/>
</dbReference>
<evidence type="ECO:0000256" key="5">
    <source>
        <dbReference type="ARBA" id="ARBA00022833"/>
    </source>
</evidence>
<feature type="region of interest" description="Disordered" evidence="12">
    <location>
        <begin position="224"/>
        <end position="244"/>
    </location>
</feature>
<evidence type="ECO:0000256" key="10">
    <source>
        <dbReference type="ARBA" id="ARBA00023242"/>
    </source>
</evidence>
<dbReference type="InterPro" id="IPR001628">
    <property type="entry name" value="Znf_hrmn_rcpt"/>
</dbReference>
<organism evidence="15 16">
    <name type="scientific">Mesorhabditis belari</name>
    <dbReference type="NCBI Taxonomy" id="2138241"/>
    <lineage>
        <taxon>Eukaryota</taxon>
        <taxon>Metazoa</taxon>
        <taxon>Ecdysozoa</taxon>
        <taxon>Nematoda</taxon>
        <taxon>Chromadorea</taxon>
        <taxon>Rhabditida</taxon>
        <taxon>Rhabditina</taxon>
        <taxon>Rhabditomorpha</taxon>
        <taxon>Rhabditoidea</taxon>
        <taxon>Rhabditidae</taxon>
        <taxon>Mesorhabditinae</taxon>
        <taxon>Mesorhabditis</taxon>
    </lineage>
</organism>
<dbReference type="PANTHER" id="PTHR46587">
    <property type="entry name" value="NUCLEAR HORMONE RECEPTOR FAMILY"/>
    <property type="match status" value="1"/>
</dbReference>
<dbReference type="SMART" id="SM00399">
    <property type="entry name" value="ZnF_C4"/>
    <property type="match status" value="1"/>
</dbReference>
<keyword evidence="3 11" id="KW-0479">Metal-binding</keyword>
<keyword evidence="10 11" id="KW-0539">Nucleus</keyword>